<feature type="transmembrane region" description="Helical" evidence="1">
    <location>
        <begin position="6"/>
        <end position="29"/>
    </location>
</feature>
<dbReference type="EMBL" id="VFPH01000003">
    <property type="protein sequence ID" value="TQM36310.1"/>
    <property type="molecule type" value="Genomic_DNA"/>
</dbReference>
<evidence type="ECO:0000256" key="1">
    <source>
        <dbReference type="SAM" id="Phobius"/>
    </source>
</evidence>
<dbReference type="AlphaFoldDB" id="A0A543FR41"/>
<feature type="transmembrane region" description="Helical" evidence="1">
    <location>
        <begin position="134"/>
        <end position="152"/>
    </location>
</feature>
<feature type="transmembrane region" description="Helical" evidence="1">
    <location>
        <begin position="58"/>
        <end position="80"/>
    </location>
</feature>
<evidence type="ECO:0000313" key="2">
    <source>
        <dbReference type="EMBL" id="TQM36310.1"/>
    </source>
</evidence>
<organism evidence="2 3">
    <name type="scientific">Pseudonocardia cypriaca</name>
    <dbReference type="NCBI Taxonomy" id="882449"/>
    <lineage>
        <taxon>Bacteria</taxon>
        <taxon>Bacillati</taxon>
        <taxon>Actinomycetota</taxon>
        <taxon>Actinomycetes</taxon>
        <taxon>Pseudonocardiales</taxon>
        <taxon>Pseudonocardiaceae</taxon>
        <taxon>Pseudonocardia</taxon>
    </lineage>
</organism>
<sequence length="153" mass="15561">MSFAGAVAVVGVLGTAVIYGSDVFALLVLRPAGERAADASIADLVGWIHHYGDRRLPVPFAVAVVAVVAAGTGSVLGVGVARAGSAVALVALLTWLVLFVRVSAPVNRLLRAAAGAGTVPSDTRAMQRRWDSVLWARAGLQGIALVALLAAAR</sequence>
<keyword evidence="1" id="KW-1133">Transmembrane helix</keyword>
<proteinExistence type="predicted"/>
<evidence type="ECO:0008006" key="4">
    <source>
        <dbReference type="Google" id="ProtNLM"/>
    </source>
</evidence>
<dbReference type="RefSeq" id="WP_142107536.1">
    <property type="nucleotide sequence ID" value="NZ_VFPH01000003.1"/>
</dbReference>
<feature type="transmembrane region" description="Helical" evidence="1">
    <location>
        <begin position="86"/>
        <end position="104"/>
    </location>
</feature>
<gene>
    <name evidence="2" type="ORF">FB388_7767</name>
</gene>
<protein>
    <recommendedName>
        <fullName evidence="4">DUF1772 domain-containing protein</fullName>
    </recommendedName>
</protein>
<keyword evidence="1" id="KW-0472">Membrane</keyword>
<reference evidence="2 3" key="1">
    <citation type="submission" date="2019-06" db="EMBL/GenBank/DDBJ databases">
        <title>Sequencing the genomes of 1000 actinobacteria strains.</title>
        <authorList>
            <person name="Klenk H.-P."/>
        </authorList>
    </citation>
    <scope>NUCLEOTIDE SEQUENCE [LARGE SCALE GENOMIC DNA]</scope>
    <source>
        <strain evidence="2 3">DSM 45511</strain>
    </source>
</reference>
<accession>A0A543FR41</accession>
<name>A0A543FR41_9PSEU</name>
<dbReference type="OrthoDB" id="582955at2"/>
<comment type="caution">
    <text evidence="2">The sequence shown here is derived from an EMBL/GenBank/DDBJ whole genome shotgun (WGS) entry which is preliminary data.</text>
</comment>
<keyword evidence="3" id="KW-1185">Reference proteome</keyword>
<evidence type="ECO:0000313" key="3">
    <source>
        <dbReference type="Proteomes" id="UP000319818"/>
    </source>
</evidence>
<keyword evidence="1" id="KW-0812">Transmembrane</keyword>
<dbReference type="Proteomes" id="UP000319818">
    <property type="component" value="Unassembled WGS sequence"/>
</dbReference>